<organism evidence="3 5">
    <name type="scientific">Yarrowia lipolytica</name>
    <name type="common">Candida lipolytica</name>
    <dbReference type="NCBI Taxonomy" id="4952"/>
    <lineage>
        <taxon>Eukaryota</taxon>
        <taxon>Fungi</taxon>
        <taxon>Dikarya</taxon>
        <taxon>Ascomycota</taxon>
        <taxon>Saccharomycotina</taxon>
        <taxon>Dipodascomycetes</taxon>
        <taxon>Dipodascales</taxon>
        <taxon>Dipodascales incertae sedis</taxon>
        <taxon>Yarrowia</taxon>
    </lineage>
</organism>
<gene>
    <name evidence="4" type="ORF">B0I71DRAFT_128066</name>
    <name evidence="3" type="ORF">YALI1_A19885g</name>
</gene>
<dbReference type="Proteomes" id="UP000182444">
    <property type="component" value="Chromosome 1A"/>
</dbReference>
<dbReference type="EMBL" id="KZ858956">
    <property type="protein sequence ID" value="RDW28083.1"/>
    <property type="molecule type" value="Genomic_DNA"/>
</dbReference>
<evidence type="ECO:0000259" key="2">
    <source>
        <dbReference type="Pfam" id="PF05486"/>
    </source>
</evidence>
<reference evidence="3 5" key="1">
    <citation type="journal article" date="2016" name="PLoS ONE">
        <title>Sequence Assembly of Yarrowia lipolytica Strain W29/CLIB89 Shows Transposable Element Diversity.</title>
        <authorList>
            <person name="Magnan C."/>
            <person name="Yu J."/>
            <person name="Chang I."/>
            <person name="Jahn E."/>
            <person name="Kanomata Y."/>
            <person name="Wu J."/>
            <person name="Zeller M."/>
            <person name="Oakes M."/>
            <person name="Baldi P."/>
            <person name="Sandmeyer S."/>
        </authorList>
    </citation>
    <scope>NUCLEOTIDE SEQUENCE [LARGE SCALE GENOMIC DNA]</scope>
    <source>
        <strain evidence="3">CLIB89</strain>
        <strain evidence="5">CLIB89(W29)</strain>
    </source>
</reference>
<evidence type="ECO:0000313" key="3">
    <source>
        <dbReference type="EMBL" id="AOW00862.1"/>
    </source>
</evidence>
<dbReference type="InterPro" id="IPR039914">
    <property type="entry name" value="SRP9-like"/>
</dbReference>
<dbReference type="Proteomes" id="UP000256601">
    <property type="component" value="Unassembled WGS sequence"/>
</dbReference>
<protein>
    <submittedName>
        <fullName evidence="4">Signal recognition particle 9 kDa protein-domain-containing protein</fullName>
    </submittedName>
</protein>
<dbReference type="PANTHER" id="PTHR12834">
    <property type="entry name" value="SIGNAL RECOGNITION PARTICLE 9 KDA PROTEIN"/>
    <property type="match status" value="1"/>
</dbReference>
<dbReference type="KEGG" id="yli:2906325"/>
<dbReference type="RefSeq" id="XP_500223.1">
    <property type="nucleotide sequence ID" value="XM_500223.1"/>
</dbReference>
<name>A0A1H6Q782_YARLL</name>
<dbReference type="OMA" id="EPNSGKC"/>
<evidence type="ECO:0000313" key="5">
    <source>
        <dbReference type="Proteomes" id="UP000182444"/>
    </source>
</evidence>
<dbReference type="EMBL" id="CP017553">
    <property type="protein sequence ID" value="AOW00862.1"/>
    <property type="molecule type" value="Genomic_DNA"/>
</dbReference>
<evidence type="ECO:0000313" key="6">
    <source>
        <dbReference type="Proteomes" id="UP000256601"/>
    </source>
</evidence>
<reference evidence="4 6" key="2">
    <citation type="submission" date="2018-07" db="EMBL/GenBank/DDBJ databases">
        <title>Draft Genome Assemblies for Five Robust Yarrowia lipolytica Strains Exhibiting High Lipid Production and Pentose Sugar Utilization and Sugar Alcohol Secretion from Undetoxified Lignocellulosic Biomass Hydrolysates.</title>
        <authorList>
            <consortium name="DOE Joint Genome Institute"/>
            <person name="Walker C."/>
            <person name="Ryu S."/>
            <person name="Na H."/>
            <person name="Zane M."/>
            <person name="LaButti K."/>
            <person name="Lipzen A."/>
            <person name="Haridas S."/>
            <person name="Barry K."/>
            <person name="Grigoriev I.V."/>
            <person name="Quarterman J."/>
            <person name="Slininger P."/>
            <person name="Dien B."/>
            <person name="Trinh C.T."/>
        </authorList>
    </citation>
    <scope>NUCLEOTIDE SEQUENCE [LARGE SCALE GENOMIC DNA]</scope>
    <source>
        <strain evidence="4 6">YB392</strain>
    </source>
</reference>
<proteinExistence type="predicted"/>
<feature type="region of interest" description="Disordered" evidence="1">
    <location>
        <begin position="150"/>
        <end position="186"/>
    </location>
</feature>
<dbReference type="VEuPathDB" id="FungiDB:YALI0_A18942g"/>
<dbReference type="VEuPathDB" id="FungiDB:YALI1_A19885g"/>
<feature type="domain" description="SRP9" evidence="2">
    <location>
        <begin position="5"/>
        <end position="97"/>
    </location>
</feature>
<dbReference type="GO" id="GO:0006614">
    <property type="term" value="P:SRP-dependent cotranslational protein targeting to membrane"/>
    <property type="evidence" value="ECO:0007669"/>
    <property type="project" value="InterPro"/>
</dbReference>
<evidence type="ECO:0000256" key="1">
    <source>
        <dbReference type="SAM" id="MobiDB-lite"/>
    </source>
</evidence>
<dbReference type="eggNOG" id="ENOG502S58U">
    <property type="taxonomic scope" value="Eukaryota"/>
</dbReference>
<evidence type="ECO:0000313" key="4">
    <source>
        <dbReference type="EMBL" id="RDW28083.1"/>
    </source>
</evidence>
<dbReference type="Pfam" id="PF05486">
    <property type="entry name" value="SRP9-21"/>
    <property type="match status" value="1"/>
</dbReference>
<accession>A0A1H6Q782</accession>
<dbReference type="OrthoDB" id="5419752at2759"/>
<dbReference type="PANTHER" id="PTHR12834:SF12">
    <property type="entry name" value="SIGNAL RECOGNITION PARTICLE 9 KDA PROTEIN"/>
    <property type="match status" value="1"/>
</dbReference>
<dbReference type="GO" id="GO:0005786">
    <property type="term" value="C:signal recognition particle, endoplasmic reticulum targeting"/>
    <property type="evidence" value="ECO:0007669"/>
    <property type="project" value="TreeGrafter"/>
</dbReference>
<dbReference type="InterPro" id="IPR039432">
    <property type="entry name" value="SRP9_dom"/>
</dbReference>
<dbReference type="AlphaFoldDB" id="A0A1H6Q782"/>
<sequence>MPRIHDLDTFIQRSASILEARPDTTRLSLTYKHQVRKVDPTREATPEAEEDEDSAAAQPILYAKTFDPVSGVCFRIKITRAKQLNRLLSALGPRGVEITKVSKKKRTNKKAKLDNQTEDVNMEDSSAPAPLAPGSTAVVREKGFALTMSNTEYVEKEETPAPEAPKEVAQEKKEKKDGKKKGKKRK</sequence>
<feature type="compositionally biased region" description="Basic and acidic residues" evidence="1">
    <location>
        <begin position="153"/>
        <end position="177"/>
    </location>
</feature>
<dbReference type="GeneID" id="2906325"/>
<feature type="region of interest" description="Disordered" evidence="1">
    <location>
        <begin position="106"/>
        <end position="136"/>
    </location>
</feature>